<dbReference type="SMART" id="SM00382">
    <property type="entry name" value="AAA"/>
    <property type="match status" value="2"/>
</dbReference>
<dbReference type="EMBL" id="JAVHJO010000012">
    <property type="protein sequence ID" value="KAK6531859.1"/>
    <property type="molecule type" value="Genomic_DNA"/>
</dbReference>
<accession>A0AAV9X2Q9</accession>
<dbReference type="PROSITE" id="PS50893">
    <property type="entry name" value="ABC_TRANSPORTER_2"/>
    <property type="match status" value="2"/>
</dbReference>
<protein>
    <recommendedName>
        <fullName evidence="3">ABC transporter domain-containing protein</fullName>
    </recommendedName>
</protein>
<dbReference type="InterPro" id="IPR050334">
    <property type="entry name" value="Molybdenum_import_ModC"/>
</dbReference>
<dbReference type="AlphaFoldDB" id="A0AAV9X2Q9"/>
<evidence type="ECO:0000256" key="2">
    <source>
        <dbReference type="ARBA" id="ARBA00022840"/>
    </source>
</evidence>
<gene>
    <name evidence="4" type="ORF">TWF694_003024</name>
</gene>
<dbReference type="InterPro" id="IPR003439">
    <property type="entry name" value="ABC_transporter-like_ATP-bd"/>
</dbReference>
<evidence type="ECO:0000313" key="4">
    <source>
        <dbReference type="EMBL" id="KAK6531859.1"/>
    </source>
</evidence>
<dbReference type="Gene3D" id="3.40.50.300">
    <property type="entry name" value="P-loop containing nucleotide triphosphate hydrolases"/>
    <property type="match status" value="2"/>
</dbReference>
<keyword evidence="2" id="KW-0067">ATP-binding</keyword>
<dbReference type="PANTHER" id="PTHR43514">
    <property type="entry name" value="ABC TRANSPORTER I FAMILY MEMBER 10"/>
    <property type="match status" value="1"/>
</dbReference>
<keyword evidence="1" id="KW-0547">Nucleotide-binding</keyword>
<sequence>MSTPLIRILNSSFHRTSKSPPLFPNLTFTLPSLHPASTPQKWAILGPSNSGKSTFLQILQGKHICDPPAGRTFPAITEKRKYPGSAIALVDFSSRGMSGEEVVGEYMSSRYESRRDAKDLTLRQWLERTALNLPLYTDNFDFEAHTTPQILGKHANIPLETVTHGLRLTKLLEQPVSTLSNGQGRRARIAQALLRGVEVVLVDEPFMGLDPWSTEQLSTLLNKISTPVVEDDGSNQLSSQVVMSLRPQDHLPEWITHIAYAENSRIAAMGEKEKVLSSMRVDKKQHAGVGLLQRVYDKTQKDIDHENLDENKGKVEKQEREALVEMKGVKISYRNREILKDFSWTIKRGDRWGLFGPNGSGKTTILAIITSDHPLSYSQPVKLFNRPRLPEPGQAGISVFEIQSRIGHSSPEIHQFFPRRLTLRQCVESAWSDTFITKPNFTANAKERVDGIFEYFGIGEEEQKREFGSFGVSTQRLALFMRAVVKRPDVVILDEAFSGMDGKLRDRCMAYLENGLEERQALVVVSHLDEEIPEVVDRWVRLKEVGEEGKVIFGKR</sequence>
<dbReference type="SUPFAM" id="SSF52540">
    <property type="entry name" value="P-loop containing nucleoside triphosphate hydrolases"/>
    <property type="match status" value="2"/>
</dbReference>
<comment type="caution">
    <text evidence="4">The sequence shown here is derived from an EMBL/GenBank/DDBJ whole genome shotgun (WGS) entry which is preliminary data.</text>
</comment>
<dbReference type="InterPro" id="IPR027417">
    <property type="entry name" value="P-loop_NTPase"/>
</dbReference>
<keyword evidence="5" id="KW-1185">Reference proteome</keyword>
<organism evidence="4 5">
    <name type="scientific">Orbilia ellipsospora</name>
    <dbReference type="NCBI Taxonomy" id="2528407"/>
    <lineage>
        <taxon>Eukaryota</taxon>
        <taxon>Fungi</taxon>
        <taxon>Dikarya</taxon>
        <taxon>Ascomycota</taxon>
        <taxon>Pezizomycotina</taxon>
        <taxon>Orbiliomycetes</taxon>
        <taxon>Orbiliales</taxon>
        <taxon>Orbiliaceae</taxon>
        <taxon>Orbilia</taxon>
    </lineage>
</organism>
<proteinExistence type="predicted"/>
<reference evidence="4 5" key="1">
    <citation type="submission" date="2019-10" db="EMBL/GenBank/DDBJ databases">
        <authorList>
            <person name="Palmer J.M."/>
        </authorList>
    </citation>
    <scope>NUCLEOTIDE SEQUENCE [LARGE SCALE GENOMIC DNA]</scope>
    <source>
        <strain evidence="4 5">TWF694</strain>
    </source>
</reference>
<evidence type="ECO:0000259" key="3">
    <source>
        <dbReference type="PROSITE" id="PS50893"/>
    </source>
</evidence>
<evidence type="ECO:0000313" key="5">
    <source>
        <dbReference type="Proteomes" id="UP001365542"/>
    </source>
</evidence>
<dbReference type="InterPro" id="IPR003593">
    <property type="entry name" value="AAA+_ATPase"/>
</dbReference>
<evidence type="ECO:0000256" key="1">
    <source>
        <dbReference type="ARBA" id="ARBA00022741"/>
    </source>
</evidence>
<dbReference type="GO" id="GO:0016887">
    <property type="term" value="F:ATP hydrolysis activity"/>
    <property type="evidence" value="ECO:0007669"/>
    <property type="project" value="InterPro"/>
</dbReference>
<name>A0AAV9X2Q9_9PEZI</name>
<dbReference type="GO" id="GO:0005524">
    <property type="term" value="F:ATP binding"/>
    <property type="evidence" value="ECO:0007669"/>
    <property type="project" value="UniProtKB-KW"/>
</dbReference>
<feature type="domain" description="ABC transporter" evidence="3">
    <location>
        <begin position="6"/>
        <end position="288"/>
    </location>
</feature>
<dbReference type="CDD" id="cd00267">
    <property type="entry name" value="ABC_ATPase"/>
    <property type="match status" value="1"/>
</dbReference>
<dbReference type="Pfam" id="PF00005">
    <property type="entry name" value="ABC_tran"/>
    <property type="match status" value="2"/>
</dbReference>
<dbReference type="Proteomes" id="UP001365542">
    <property type="component" value="Unassembled WGS sequence"/>
</dbReference>
<feature type="domain" description="ABC transporter" evidence="3">
    <location>
        <begin position="324"/>
        <end position="554"/>
    </location>
</feature>
<dbReference type="PANTHER" id="PTHR43514:SF4">
    <property type="entry name" value="ABC TRANSPORTER I FAMILY MEMBER 10"/>
    <property type="match status" value="1"/>
</dbReference>